<evidence type="ECO:0008006" key="3">
    <source>
        <dbReference type="Google" id="ProtNLM"/>
    </source>
</evidence>
<reference evidence="1 2" key="1">
    <citation type="submission" date="2016-04" db="EMBL/GenBank/DDBJ databases">
        <title>Genome sequence of Methanobrevibacter curvatus DSM 11111.</title>
        <authorList>
            <person name="Poehlein A."/>
            <person name="Seedorf H."/>
            <person name="Daniel R."/>
        </authorList>
    </citation>
    <scope>NUCLEOTIDE SEQUENCE [LARGE SCALE GENOMIC DNA]</scope>
    <source>
        <strain evidence="1 2">DSM 11111</strain>
    </source>
</reference>
<evidence type="ECO:0000313" key="2">
    <source>
        <dbReference type="Proteomes" id="UP000077245"/>
    </source>
</evidence>
<dbReference type="Pfam" id="PF08011">
    <property type="entry name" value="PDDEXK_9"/>
    <property type="match status" value="1"/>
</dbReference>
<keyword evidence="2" id="KW-1185">Reference proteome</keyword>
<dbReference type="AlphaFoldDB" id="A0A165ZH01"/>
<name>A0A165ZH01_9EURY</name>
<proteinExistence type="predicted"/>
<sequence length="113" mass="13295">MKTYTTDYPIKGDDEKYYHGIFLVALYLLGVDSQGEVTTYSGRADTIFKIKDKTIITEIKYSSKKSTKTIIKEAFKQIKEKKYYTRYKDENPIYLALAFSKNDIDCEFREKLE</sequence>
<protein>
    <recommendedName>
        <fullName evidence="3">PD-(D/E)XK nuclease superfamily protein</fullName>
    </recommendedName>
</protein>
<dbReference type="STRING" id="49547.MBCUR_16950"/>
<dbReference type="RefSeq" id="WP_067092479.1">
    <property type="nucleotide sequence ID" value="NZ_LWMV01000204.1"/>
</dbReference>
<dbReference type="EMBL" id="LWMV01000204">
    <property type="protein sequence ID" value="KZX10702.1"/>
    <property type="molecule type" value="Genomic_DNA"/>
</dbReference>
<organism evidence="1 2">
    <name type="scientific">Methanobrevibacter curvatus</name>
    <dbReference type="NCBI Taxonomy" id="49547"/>
    <lineage>
        <taxon>Archaea</taxon>
        <taxon>Methanobacteriati</taxon>
        <taxon>Methanobacteriota</taxon>
        <taxon>Methanomada group</taxon>
        <taxon>Methanobacteria</taxon>
        <taxon>Methanobacteriales</taxon>
        <taxon>Methanobacteriaceae</taxon>
        <taxon>Methanobrevibacter</taxon>
    </lineage>
</organism>
<dbReference type="InterPro" id="IPR012547">
    <property type="entry name" value="PDDEXK_9"/>
</dbReference>
<accession>A0A165ZH01</accession>
<dbReference type="Proteomes" id="UP000077245">
    <property type="component" value="Unassembled WGS sequence"/>
</dbReference>
<gene>
    <name evidence="1" type="ORF">MBCUR_16950</name>
</gene>
<evidence type="ECO:0000313" key="1">
    <source>
        <dbReference type="EMBL" id="KZX10702.1"/>
    </source>
</evidence>
<comment type="caution">
    <text evidence="1">The sequence shown here is derived from an EMBL/GenBank/DDBJ whole genome shotgun (WGS) entry which is preliminary data.</text>
</comment>